<feature type="region of interest" description="Disordered" evidence="1">
    <location>
        <begin position="143"/>
        <end position="163"/>
    </location>
</feature>
<proteinExistence type="predicted"/>
<name>A0ABM8W676_GIGMA</name>
<evidence type="ECO:0000256" key="1">
    <source>
        <dbReference type="SAM" id="MobiDB-lite"/>
    </source>
</evidence>
<sequence>MPTQIFDLQSSEQPIYPPVELTSSSSNIKQEQTTTFYSVSPSSIQLLDPIFAPVSSIISPTLFNITTWDTFHTDNYNTETQYTPIYPTLTNFEKPTQTPINNQSDSDSEQSFGEAFTAILDRVQILNNNTNNQDLSSNYFISNKESNSSDSETEIDNAGIALN</sequence>
<protein>
    <submittedName>
        <fullName evidence="2">14852_t:CDS:1</fullName>
    </submittedName>
</protein>
<evidence type="ECO:0000313" key="2">
    <source>
        <dbReference type="EMBL" id="CAG8536012.1"/>
    </source>
</evidence>
<evidence type="ECO:0000313" key="3">
    <source>
        <dbReference type="Proteomes" id="UP000789901"/>
    </source>
</evidence>
<reference evidence="2 3" key="1">
    <citation type="submission" date="2021-06" db="EMBL/GenBank/DDBJ databases">
        <authorList>
            <person name="Kallberg Y."/>
            <person name="Tangrot J."/>
            <person name="Rosling A."/>
        </authorList>
    </citation>
    <scope>NUCLEOTIDE SEQUENCE [LARGE SCALE GENOMIC DNA]</scope>
    <source>
        <strain evidence="2 3">120-4 pot B 10/14</strain>
    </source>
</reference>
<gene>
    <name evidence="2" type="ORF">GMARGA_LOCUS3853</name>
</gene>
<comment type="caution">
    <text evidence="2">The sequence shown here is derived from an EMBL/GenBank/DDBJ whole genome shotgun (WGS) entry which is preliminary data.</text>
</comment>
<keyword evidence="3" id="KW-1185">Reference proteome</keyword>
<dbReference type="EMBL" id="CAJVQB010001446">
    <property type="protein sequence ID" value="CAG8536012.1"/>
    <property type="molecule type" value="Genomic_DNA"/>
</dbReference>
<dbReference type="Proteomes" id="UP000789901">
    <property type="component" value="Unassembled WGS sequence"/>
</dbReference>
<organism evidence="2 3">
    <name type="scientific">Gigaspora margarita</name>
    <dbReference type="NCBI Taxonomy" id="4874"/>
    <lineage>
        <taxon>Eukaryota</taxon>
        <taxon>Fungi</taxon>
        <taxon>Fungi incertae sedis</taxon>
        <taxon>Mucoromycota</taxon>
        <taxon>Glomeromycotina</taxon>
        <taxon>Glomeromycetes</taxon>
        <taxon>Diversisporales</taxon>
        <taxon>Gigasporaceae</taxon>
        <taxon>Gigaspora</taxon>
    </lineage>
</organism>
<accession>A0ABM8W676</accession>